<gene>
    <name evidence="2" type="ORF">RM52_11860</name>
</gene>
<organism evidence="2 3">
    <name type="scientific">Microbacterium hominis</name>
    <dbReference type="NCBI Taxonomy" id="162426"/>
    <lineage>
        <taxon>Bacteria</taxon>
        <taxon>Bacillati</taxon>
        <taxon>Actinomycetota</taxon>
        <taxon>Actinomycetes</taxon>
        <taxon>Micrococcales</taxon>
        <taxon>Microbacteriaceae</taxon>
        <taxon>Microbacterium</taxon>
    </lineage>
</organism>
<dbReference type="AlphaFoldDB" id="A0A0B4DRQ2"/>
<feature type="compositionally biased region" description="Polar residues" evidence="1">
    <location>
        <begin position="84"/>
        <end position="94"/>
    </location>
</feature>
<accession>A0A0B4DRQ2</accession>
<proteinExistence type="predicted"/>
<evidence type="ECO:0000256" key="1">
    <source>
        <dbReference type="SAM" id="MobiDB-lite"/>
    </source>
</evidence>
<reference evidence="2 3" key="1">
    <citation type="submission" date="2014-12" db="EMBL/GenBank/DDBJ databases">
        <title>Genome sequencing of Microbacterium hominis TPW29.</title>
        <authorList>
            <person name="Tan P.W."/>
            <person name="Chan K.-G."/>
        </authorList>
    </citation>
    <scope>NUCLEOTIDE SEQUENCE [LARGE SCALE GENOMIC DNA]</scope>
    <source>
        <strain evidence="2 3">TPW29</strain>
    </source>
</reference>
<dbReference type="EMBL" id="JWSZ01000014">
    <property type="protein sequence ID" value="KIC56958.1"/>
    <property type="molecule type" value="Genomic_DNA"/>
</dbReference>
<dbReference type="Proteomes" id="UP000031202">
    <property type="component" value="Unassembled WGS sequence"/>
</dbReference>
<comment type="caution">
    <text evidence="2">The sequence shown here is derived from an EMBL/GenBank/DDBJ whole genome shotgun (WGS) entry which is preliminary data.</text>
</comment>
<name>A0A0B4DRQ2_9MICO</name>
<sequence>MIGAEPAGSAGLVADVDDLTYAALHLMFPDPDLQAFALYGHSKNMERVGPALLVAARLGRGEVVASPRAELVEHGQQAARDSQELSLTRSFDGR</sequence>
<feature type="region of interest" description="Disordered" evidence="1">
    <location>
        <begin position="72"/>
        <end position="94"/>
    </location>
</feature>
<evidence type="ECO:0000313" key="3">
    <source>
        <dbReference type="Proteomes" id="UP000031202"/>
    </source>
</evidence>
<evidence type="ECO:0000313" key="2">
    <source>
        <dbReference type="EMBL" id="KIC56958.1"/>
    </source>
</evidence>
<protein>
    <submittedName>
        <fullName evidence="2">Uncharacterized protein</fullName>
    </submittedName>
</protein>